<dbReference type="Pfam" id="PF13614">
    <property type="entry name" value="AAA_31"/>
    <property type="match status" value="1"/>
</dbReference>
<proteinExistence type="inferred from homology"/>
<evidence type="ECO:0000313" key="11">
    <source>
        <dbReference type="EMBL" id="WND02606.1"/>
    </source>
</evidence>
<evidence type="ECO:0000256" key="1">
    <source>
        <dbReference type="ARBA" id="ARBA00007316"/>
    </source>
</evidence>
<keyword evidence="12" id="KW-1185">Reference proteome</keyword>
<feature type="domain" description="AAA" evidence="10">
    <location>
        <begin position="239"/>
        <end position="371"/>
    </location>
</feature>
<dbReference type="EMBL" id="CP123872">
    <property type="protein sequence ID" value="WND02606.1"/>
    <property type="molecule type" value="Genomic_DNA"/>
</dbReference>
<dbReference type="GO" id="GO:0004713">
    <property type="term" value="F:protein tyrosine kinase activity"/>
    <property type="evidence" value="ECO:0007669"/>
    <property type="project" value="TreeGrafter"/>
</dbReference>
<dbReference type="InterPro" id="IPR027417">
    <property type="entry name" value="P-loop_NTPase"/>
</dbReference>
<feature type="compositionally biased region" description="Low complexity" evidence="9">
    <location>
        <begin position="101"/>
        <end position="113"/>
    </location>
</feature>
<dbReference type="InterPro" id="IPR005702">
    <property type="entry name" value="Wzc-like_C"/>
</dbReference>
<dbReference type="CDD" id="cd05387">
    <property type="entry name" value="BY-kinase"/>
    <property type="match status" value="1"/>
</dbReference>
<dbReference type="GO" id="GO:0005886">
    <property type="term" value="C:plasma membrane"/>
    <property type="evidence" value="ECO:0007669"/>
    <property type="project" value="TreeGrafter"/>
</dbReference>
<keyword evidence="5" id="KW-0418">Kinase</keyword>
<dbReference type="InterPro" id="IPR025669">
    <property type="entry name" value="AAA_dom"/>
</dbReference>
<dbReference type="SUPFAM" id="SSF52540">
    <property type="entry name" value="P-loop containing nucleoside triphosphate hydrolases"/>
    <property type="match status" value="1"/>
</dbReference>
<dbReference type="KEGG" id="tmk:QGN29_13725"/>
<sequence length="418" mass="45851">MDLIERAAKEAKEKALAKAKEKAQLEAERLAKGGGETDQDKGLDRFKAIGKKKAKKSSSSDTSEDVVETVKRSLNDPVESALTKGIRGLGKKSKSNKETSVDSVGVKSKVSGLSKKKPKTKKDDPDDVIERLSAHKTKARSRKPDPTDLSASMLKPNVAQTKAPAVKPKARPSAGKVSEIDLTLLRERGFITPDMPTNLMSEEFRIIKRTLLLNAFGTEDQKIENGNVLMVTSSNPNEGKTFCSINLALSIATEQDTTVLLIDADFNKPEILNRLGMRGGKGFMDVVADESLNVGDCLLRTNVDNLVIMPAGRQHNRTTELLASERMKNIVEELSTRYPDRLIIFDAPPSLASSVPSVMSMYVGQTVYVIAAEETSEIMIKEGLTLINKCKDINLLLNKTRMGSSNKKFATYYGYGRR</sequence>
<dbReference type="Proteomes" id="UP001268683">
    <property type="component" value="Chromosome"/>
</dbReference>
<evidence type="ECO:0000256" key="9">
    <source>
        <dbReference type="SAM" id="MobiDB-lite"/>
    </source>
</evidence>
<gene>
    <name evidence="11" type="ORF">QGN29_13725</name>
</gene>
<keyword evidence="7" id="KW-0829">Tyrosine-protein kinase</keyword>
<dbReference type="PANTHER" id="PTHR32309:SF13">
    <property type="entry name" value="FERRIC ENTEROBACTIN TRANSPORT PROTEIN FEPE"/>
    <property type="match status" value="1"/>
</dbReference>
<evidence type="ECO:0000256" key="5">
    <source>
        <dbReference type="ARBA" id="ARBA00022777"/>
    </source>
</evidence>
<comment type="similarity">
    <text evidence="1">Belongs to the CpsD/CapB family.</text>
</comment>
<keyword evidence="4" id="KW-0547">Nucleotide-binding</keyword>
<comment type="catalytic activity">
    <reaction evidence="8">
        <text>L-tyrosyl-[protein] + ATP = O-phospho-L-tyrosyl-[protein] + ADP + H(+)</text>
        <dbReference type="Rhea" id="RHEA:10596"/>
        <dbReference type="Rhea" id="RHEA-COMP:10136"/>
        <dbReference type="Rhea" id="RHEA-COMP:20101"/>
        <dbReference type="ChEBI" id="CHEBI:15378"/>
        <dbReference type="ChEBI" id="CHEBI:30616"/>
        <dbReference type="ChEBI" id="CHEBI:46858"/>
        <dbReference type="ChEBI" id="CHEBI:61978"/>
        <dbReference type="ChEBI" id="CHEBI:456216"/>
        <dbReference type="EC" id="2.7.10.2"/>
    </reaction>
</comment>
<dbReference type="InterPro" id="IPR050445">
    <property type="entry name" value="Bact_polysacc_biosynth/exp"/>
</dbReference>
<evidence type="ECO:0000256" key="8">
    <source>
        <dbReference type="ARBA" id="ARBA00051245"/>
    </source>
</evidence>
<dbReference type="Gene3D" id="3.40.50.300">
    <property type="entry name" value="P-loop containing nucleotide triphosphate hydrolases"/>
    <property type="match status" value="1"/>
</dbReference>
<dbReference type="RefSeq" id="WP_310798441.1">
    <property type="nucleotide sequence ID" value="NZ_CP123872.1"/>
</dbReference>
<evidence type="ECO:0000256" key="7">
    <source>
        <dbReference type="ARBA" id="ARBA00023137"/>
    </source>
</evidence>
<name>A0AA52EID7_9PROT</name>
<keyword evidence="3" id="KW-0808">Transferase</keyword>
<protein>
    <recommendedName>
        <fullName evidence="2">non-specific protein-tyrosine kinase</fullName>
        <ecNumber evidence="2">2.7.10.2</ecNumber>
    </recommendedName>
</protein>
<evidence type="ECO:0000256" key="2">
    <source>
        <dbReference type="ARBA" id="ARBA00011903"/>
    </source>
</evidence>
<evidence type="ECO:0000256" key="4">
    <source>
        <dbReference type="ARBA" id="ARBA00022741"/>
    </source>
</evidence>
<keyword evidence="6" id="KW-0067">ATP-binding</keyword>
<dbReference type="NCBIfam" id="TIGR03018">
    <property type="entry name" value="pepcterm_TyrKin"/>
    <property type="match status" value="1"/>
</dbReference>
<evidence type="ECO:0000256" key="3">
    <source>
        <dbReference type="ARBA" id="ARBA00022679"/>
    </source>
</evidence>
<organism evidence="11 12">
    <name type="scientific">Temperatibacter marinus</name>
    <dbReference type="NCBI Taxonomy" id="1456591"/>
    <lineage>
        <taxon>Bacteria</taxon>
        <taxon>Pseudomonadati</taxon>
        <taxon>Pseudomonadota</taxon>
        <taxon>Alphaproteobacteria</taxon>
        <taxon>Kordiimonadales</taxon>
        <taxon>Temperatibacteraceae</taxon>
        <taxon>Temperatibacter</taxon>
    </lineage>
</organism>
<feature type="compositionally biased region" description="Basic and acidic residues" evidence="9">
    <location>
        <begin position="121"/>
        <end position="133"/>
    </location>
</feature>
<dbReference type="AlphaFoldDB" id="A0AA52EID7"/>
<evidence type="ECO:0000313" key="12">
    <source>
        <dbReference type="Proteomes" id="UP001268683"/>
    </source>
</evidence>
<dbReference type="EC" id="2.7.10.2" evidence="2"/>
<feature type="compositionally biased region" description="Basic and acidic residues" evidence="9">
    <location>
        <begin position="38"/>
        <end position="47"/>
    </location>
</feature>
<dbReference type="PANTHER" id="PTHR32309">
    <property type="entry name" value="TYROSINE-PROTEIN KINASE"/>
    <property type="match status" value="1"/>
</dbReference>
<evidence type="ECO:0000259" key="10">
    <source>
        <dbReference type="Pfam" id="PF13614"/>
    </source>
</evidence>
<evidence type="ECO:0000256" key="6">
    <source>
        <dbReference type="ARBA" id="ARBA00022840"/>
    </source>
</evidence>
<feature type="compositionally biased region" description="Basic and acidic residues" evidence="9">
    <location>
        <begin position="1"/>
        <end position="31"/>
    </location>
</feature>
<reference evidence="11" key="1">
    <citation type="submission" date="2023-04" db="EMBL/GenBank/DDBJ databases">
        <title>Complete genome sequence of Temperatibacter marinus.</title>
        <authorList>
            <person name="Rong J.-C."/>
            <person name="Yi M.-L."/>
            <person name="Zhao Q."/>
        </authorList>
    </citation>
    <scope>NUCLEOTIDE SEQUENCE</scope>
    <source>
        <strain evidence="11">NBRC 110045</strain>
    </source>
</reference>
<accession>A0AA52EID7</accession>
<feature type="region of interest" description="Disordered" evidence="9">
    <location>
        <begin position="1"/>
        <end position="152"/>
    </location>
</feature>